<dbReference type="InterPro" id="IPR036291">
    <property type="entry name" value="NAD(P)-bd_dom_sf"/>
</dbReference>
<dbReference type="Gene3D" id="3.40.50.720">
    <property type="entry name" value="NAD(P)-binding Rossmann-like Domain"/>
    <property type="match status" value="1"/>
</dbReference>
<sequence>MGATSLPSLNTFVSLPISSIIMSSNASAHSNDTPVIRIGFVGLSSTGWAAMALAPSLLDPEVKKRFKVVAVSTTNAESAAAAVAKYSEFFGHEIKAYHGDASQIASDPEVDLVAIAVKVPYHKEAAEKAIAAGKPFFLEYQAGRTPEETREIARLAKEKGVRSLIGLQGRHSPAARKIGRLLSITANLLMPREFNVFTPRTQARIAFAADKSNGISLISSPGGHVFDLFFQIFGPFSRIRAAGTILYPEVTVVDDVTFEPTGQTLTNVYPDHITINAWVTIVLRLGHKSTPGRTQLLYDIDGEEGTLKIQDDRVMGMNIGAQHPEHIYLNGEELGWDGAEDGEAYENPIPFIRDNWLEFYKGKENGGNYVDIEDAVRIRDFLGAIQTSVDEGGKWIEL</sequence>
<dbReference type="Gene3D" id="3.30.360.10">
    <property type="entry name" value="Dihydrodipicolinate Reductase, domain 2"/>
    <property type="match status" value="1"/>
</dbReference>
<comment type="caution">
    <text evidence="4">The sequence shown here is derived from an EMBL/GenBank/DDBJ whole genome shotgun (WGS) entry which is preliminary data.</text>
</comment>
<dbReference type="OrthoDB" id="64915at2759"/>
<evidence type="ECO:0000259" key="3">
    <source>
        <dbReference type="Pfam" id="PF22685"/>
    </source>
</evidence>
<dbReference type="GO" id="GO:0016491">
    <property type="term" value="F:oxidoreductase activity"/>
    <property type="evidence" value="ECO:0007669"/>
    <property type="project" value="UniProtKB-KW"/>
</dbReference>
<dbReference type="PANTHER" id="PTHR43818">
    <property type="entry name" value="BCDNA.GH03377"/>
    <property type="match status" value="1"/>
</dbReference>
<dbReference type="SUPFAM" id="SSF51735">
    <property type="entry name" value="NAD(P)-binding Rossmann-fold domains"/>
    <property type="match status" value="1"/>
</dbReference>
<protein>
    <submittedName>
        <fullName evidence="4">NAD-binding Rossmann fold oxidoreductase</fullName>
    </submittedName>
</protein>
<evidence type="ECO:0000313" key="5">
    <source>
        <dbReference type="Proteomes" id="UP000298030"/>
    </source>
</evidence>
<keyword evidence="1" id="KW-0560">Oxidoreductase</keyword>
<dbReference type="InterPro" id="IPR050463">
    <property type="entry name" value="Gfo/Idh/MocA_oxidrdct_glycsds"/>
</dbReference>
<reference evidence="4 5" key="1">
    <citation type="journal article" date="2019" name="Nat. Ecol. Evol.">
        <title>Megaphylogeny resolves global patterns of mushroom evolution.</title>
        <authorList>
            <person name="Varga T."/>
            <person name="Krizsan K."/>
            <person name="Foldi C."/>
            <person name="Dima B."/>
            <person name="Sanchez-Garcia M."/>
            <person name="Sanchez-Ramirez S."/>
            <person name="Szollosi G.J."/>
            <person name="Szarkandi J.G."/>
            <person name="Papp V."/>
            <person name="Albert L."/>
            <person name="Andreopoulos W."/>
            <person name="Angelini C."/>
            <person name="Antonin V."/>
            <person name="Barry K.W."/>
            <person name="Bougher N.L."/>
            <person name="Buchanan P."/>
            <person name="Buyck B."/>
            <person name="Bense V."/>
            <person name="Catcheside P."/>
            <person name="Chovatia M."/>
            <person name="Cooper J."/>
            <person name="Damon W."/>
            <person name="Desjardin D."/>
            <person name="Finy P."/>
            <person name="Geml J."/>
            <person name="Haridas S."/>
            <person name="Hughes K."/>
            <person name="Justo A."/>
            <person name="Karasinski D."/>
            <person name="Kautmanova I."/>
            <person name="Kiss B."/>
            <person name="Kocsube S."/>
            <person name="Kotiranta H."/>
            <person name="LaButti K.M."/>
            <person name="Lechner B.E."/>
            <person name="Liimatainen K."/>
            <person name="Lipzen A."/>
            <person name="Lukacs Z."/>
            <person name="Mihaltcheva S."/>
            <person name="Morgado L.N."/>
            <person name="Niskanen T."/>
            <person name="Noordeloos M.E."/>
            <person name="Ohm R.A."/>
            <person name="Ortiz-Santana B."/>
            <person name="Ovrebo C."/>
            <person name="Racz N."/>
            <person name="Riley R."/>
            <person name="Savchenko A."/>
            <person name="Shiryaev A."/>
            <person name="Soop K."/>
            <person name="Spirin V."/>
            <person name="Szebenyi C."/>
            <person name="Tomsovsky M."/>
            <person name="Tulloss R.E."/>
            <person name="Uehling J."/>
            <person name="Grigoriev I.V."/>
            <person name="Vagvolgyi C."/>
            <person name="Papp T."/>
            <person name="Martin F.M."/>
            <person name="Miettinen O."/>
            <person name="Hibbett D.S."/>
            <person name="Nagy L.G."/>
        </authorList>
    </citation>
    <scope>NUCLEOTIDE SEQUENCE [LARGE SCALE GENOMIC DNA]</scope>
    <source>
        <strain evidence="4 5">FP101781</strain>
    </source>
</reference>
<gene>
    <name evidence="4" type="ORF">FA13DRAFT_1731572</name>
</gene>
<dbReference type="STRING" id="71717.A0A4Y7TFQ3"/>
<dbReference type="GO" id="GO:0000166">
    <property type="term" value="F:nucleotide binding"/>
    <property type="evidence" value="ECO:0007669"/>
    <property type="project" value="InterPro"/>
</dbReference>
<keyword evidence="5" id="KW-1185">Reference proteome</keyword>
<dbReference type="SUPFAM" id="SSF55347">
    <property type="entry name" value="Glyceraldehyde-3-phosphate dehydrogenase-like, C-terminal domain"/>
    <property type="match status" value="1"/>
</dbReference>
<dbReference type="PANTHER" id="PTHR43818:SF11">
    <property type="entry name" value="BCDNA.GH03377"/>
    <property type="match status" value="1"/>
</dbReference>
<dbReference type="InterPro" id="IPR000683">
    <property type="entry name" value="Gfo/Idh/MocA-like_OxRdtase_N"/>
</dbReference>
<dbReference type="EMBL" id="QPFP01000015">
    <property type="protein sequence ID" value="TEB32372.1"/>
    <property type="molecule type" value="Genomic_DNA"/>
</dbReference>
<name>A0A4Y7TFQ3_COPMI</name>
<dbReference type="AlphaFoldDB" id="A0A4Y7TFQ3"/>
<accession>A0A4Y7TFQ3</accession>
<evidence type="ECO:0000256" key="1">
    <source>
        <dbReference type="ARBA" id="ARBA00023002"/>
    </source>
</evidence>
<feature type="domain" description="Gal80p-like C-terminal" evidence="3">
    <location>
        <begin position="176"/>
        <end position="310"/>
    </location>
</feature>
<dbReference type="Proteomes" id="UP000298030">
    <property type="component" value="Unassembled WGS sequence"/>
</dbReference>
<evidence type="ECO:0000259" key="2">
    <source>
        <dbReference type="Pfam" id="PF01408"/>
    </source>
</evidence>
<proteinExistence type="predicted"/>
<evidence type="ECO:0000313" key="4">
    <source>
        <dbReference type="EMBL" id="TEB32372.1"/>
    </source>
</evidence>
<dbReference type="Pfam" id="PF22685">
    <property type="entry name" value="Gal80p_C-like"/>
    <property type="match status" value="1"/>
</dbReference>
<dbReference type="InterPro" id="IPR055080">
    <property type="entry name" value="Gal80p-like_C"/>
</dbReference>
<feature type="domain" description="Gfo/Idh/MocA-like oxidoreductase N-terminal" evidence="2">
    <location>
        <begin position="36"/>
        <end position="163"/>
    </location>
</feature>
<dbReference type="Pfam" id="PF01408">
    <property type="entry name" value="GFO_IDH_MocA"/>
    <property type="match status" value="1"/>
</dbReference>
<organism evidence="4 5">
    <name type="scientific">Coprinellus micaceus</name>
    <name type="common">Glistening ink-cap mushroom</name>
    <name type="synonym">Coprinus micaceus</name>
    <dbReference type="NCBI Taxonomy" id="71717"/>
    <lineage>
        <taxon>Eukaryota</taxon>
        <taxon>Fungi</taxon>
        <taxon>Dikarya</taxon>
        <taxon>Basidiomycota</taxon>
        <taxon>Agaricomycotina</taxon>
        <taxon>Agaricomycetes</taxon>
        <taxon>Agaricomycetidae</taxon>
        <taxon>Agaricales</taxon>
        <taxon>Agaricineae</taxon>
        <taxon>Psathyrellaceae</taxon>
        <taxon>Coprinellus</taxon>
    </lineage>
</organism>